<protein>
    <recommendedName>
        <fullName evidence="1">UEV domain-containing protein</fullName>
    </recommendedName>
</protein>
<dbReference type="CDD" id="cd11685">
    <property type="entry name" value="UEV_TSG101-like"/>
    <property type="match status" value="1"/>
</dbReference>
<dbReference type="GO" id="GO:0000813">
    <property type="term" value="C:ESCRT I complex"/>
    <property type="evidence" value="ECO:0007669"/>
    <property type="project" value="TreeGrafter"/>
</dbReference>
<dbReference type="GO" id="GO:0015031">
    <property type="term" value="P:protein transport"/>
    <property type="evidence" value="ECO:0007669"/>
    <property type="project" value="InterPro"/>
</dbReference>
<reference evidence="2" key="1">
    <citation type="submission" date="2022-08" db="UniProtKB">
        <authorList>
            <consortium name="EnsemblMetazoa"/>
        </authorList>
    </citation>
    <scope>IDENTIFICATION</scope>
    <source>
        <strain evidence="2">05x7-T-G4-1.051#20</strain>
    </source>
</reference>
<organism evidence="2 3">
    <name type="scientific">Magallana gigas</name>
    <name type="common">Pacific oyster</name>
    <name type="synonym">Crassostrea gigas</name>
    <dbReference type="NCBI Taxonomy" id="29159"/>
    <lineage>
        <taxon>Eukaryota</taxon>
        <taxon>Metazoa</taxon>
        <taxon>Spiralia</taxon>
        <taxon>Lophotrochozoa</taxon>
        <taxon>Mollusca</taxon>
        <taxon>Bivalvia</taxon>
        <taxon>Autobranchia</taxon>
        <taxon>Pteriomorphia</taxon>
        <taxon>Ostreida</taxon>
        <taxon>Ostreoidea</taxon>
        <taxon>Ostreidae</taxon>
        <taxon>Magallana</taxon>
    </lineage>
</organism>
<dbReference type="PANTHER" id="PTHR23306">
    <property type="entry name" value="TUMOR SUSCEPTIBILITY GENE 101 PROTEIN-RELATED"/>
    <property type="match status" value="1"/>
</dbReference>
<dbReference type="SUPFAM" id="SSF54495">
    <property type="entry name" value="UBC-like"/>
    <property type="match status" value="1"/>
</dbReference>
<dbReference type="InterPro" id="IPR008883">
    <property type="entry name" value="UEV_N"/>
</dbReference>
<dbReference type="GO" id="GO:0008333">
    <property type="term" value="P:endosome to lysosome transport"/>
    <property type="evidence" value="ECO:0007669"/>
    <property type="project" value="TreeGrafter"/>
</dbReference>
<dbReference type="Proteomes" id="UP000005408">
    <property type="component" value="Unassembled WGS sequence"/>
</dbReference>
<accession>A0A8W8JPZ0</accession>
<dbReference type="Pfam" id="PF05743">
    <property type="entry name" value="UEV"/>
    <property type="match status" value="1"/>
</dbReference>
<dbReference type="InterPro" id="IPR052070">
    <property type="entry name" value="ESCRT-I_UEV_domain"/>
</dbReference>
<evidence type="ECO:0000259" key="1">
    <source>
        <dbReference type="PROSITE" id="PS51322"/>
    </source>
</evidence>
<dbReference type="Gene3D" id="1.10.150.50">
    <property type="entry name" value="Transcription Factor, Ets-1"/>
    <property type="match status" value="1"/>
</dbReference>
<sequence length="260" mass="29604">MTSADELLMQALSEYEYADIAWRDVKNAISYFKDLRPSQDSFILNDGSKKNLLNLDGTIPATYKGTIYNIPICVWIMKTHPYDPPMVFVKPTSTMQIKEGRNVDTSGKVYLPYLHDWRYPQSDLFGLLQILALVFGEDPPVFSKQSHMAQSLTPNPGTFPHRRSLYSGASPQYTNSELKAPVSMQGYNLDIFRQTMKKFALDEFVNILVEHGVGCVEAFCSMTESDFEQMGLDIEQRRKCILAAQQIKDHFFNVLESGLM</sequence>
<dbReference type="PANTHER" id="PTHR23306:SF3">
    <property type="entry name" value="TUMOR SUPPRESSOR PROTEIN 101"/>
    <property type="match status" value="1"/>
</dbReference>
<dbReference type="SUPFAM" id="SSF47769">
    <property type="entry name" value="SAM/Pointed domain"/>
    <property type="match status" value="1"/>
</dbReference>
<dbReference type="PROSITE" id="PS51322">
    <property type="entry name" value="UEV"/>
    <property type="match status" value="1"/>
</dbReference>
<dbReference type="Gene3D" id="3.10.110.10">
    <property type="entry name" value="Ubiquitin Conjugating Enzyme"/>
    <property type="match status" value="1"/>
</dbReference>
<feature type="domain" description="UEV" evidence="1">
    <location>
        <begin position="2"/>
        <end position="145"/>
    </location>
</feature>
<keyword evidence="3" id="KW-1185">Reference proteome</keyword>
<dbReference type="AlphaFoldDB" id="A0A8W8JPZ0"/>
<dbReference type="InterPro" id="IPR013761">
    <property type="entry name" value="SAM/pointed_sf"/>
</dbReference>
<name>A0A8W8JPZ0_MAGGI</name>
<dbReference type="EnsemblMetazoa" id="G19734.1">
    <property type="protein sequence ID" value="G19734.1:cds"/>
    <property type="gene ID" value="G19734"/>
</dbReference>
<evidence type="ECO:0000313" key="2">
    <source>
        <dbReference type="EnsemblMetazoa" id="G19734.1:cds"/>
    </source>
</evidence>
<dbReference type="GO" id="GO:0043130">
    <property type="term" value="F:ubiquitin binding"/>
    <property type="evidence" value="ECO:0007669"/>
    <property type="project" value="TreeGrafter"/>
</dbReference>
<evidence type="ECO:0000313" key="3">
    <source>
        <dbReference type="Proteomes" id="UP000005408"/>
    </source>
</evidence>
<proteinExistence type="predicted"/>
<dbReference type="InterPro" id="IPR016135">
    <property type="entry name" value="UBQ-conjugating_enzyme/RWD"/>
</dbReference>